<evidence type="ECO:0000256" key="9">
    <source>
        <dbReference type="ARBA" id="ARBA00023284"/>
    </source>
</evidence>
<keyword evidence="9" id="KW-0676">Redox-active center</keyword>
<evidence type="ECO:0000256" key="3">
    <source>
        <dbReference type="ARBA" id="ARBA00022692"/>
    </source>
</evidence>
<dbReference type="Proteomes" id="UP000290013">
    <property type="component" value="Chromosome"/>
</dbReference>
<proteinExistence type="inferred from homology"/>
<evidence type="ECO:0000259" key="11">
    <source>
        <dbReference type="Pfam" id="PF07884"/>
    </source>
</evidence>
<dbReference type="InterPro" id="IPR012336">
    <property type="entry name" value="Thioredoxin-like_fold"/>
</dbReference>
<dbReference type="SUPFAM" id="SSF52833">
    <property type="entry name" value="Thioredoxin-like"/>
    <property type="match status" value="1"/>
</dbReference>
<feature type="transmembrane region" description="Helical" evidence="10">
    <location>
        <begin position="281"/>
        <end position="305"/>
    </location>
</feature>
<dbReference type="InterPro" id="IPR012932">
    <property type="entry name" value="VKOR"/>
</dbReference>
<dbReference type="InterPro" id="IPR036249">
    <property type="entry name" value="Thioredoxin-like_sf"/>
</dbReference>
<comment type="subcellular location">
    <subcellularLocation>
        <location evidence="1">Membrane</location>
        <topology evidence="1">Multi-pass membrane protein</topology>
    </subcellularLocation>
</comment>
<keyword evidence="5 10" id="KW-1133">Transmembrane helix</keyword>
<keyword evidence="4" id="KW-0874">Quinone</keyword>
<keyword evidence="3 10" id="KW-0812">Transmembrane</keyword>
<name>A0A4U8WGF0_9FLAO</name>
<accession>A0A4U8WGF0</accession>
<protein>
    <submittedName>
        <fullName evidence="13">Predicted membrane protein</fullName>
    </submittedName>
</protein>
<dbReference type="CDD" id="cd12921">
    <property type="entry name" value="VKOR_4"/>
    <property type="match status" value="1"/>
</dbReference>
<feature type="transmembrane region" description="Helical" evidence="10">
    <location>
        <begin position="144"/>
        <end position="160"/>
    </location>
</feature>
<organism evidence="13 14">
    <name type="scientific">Chryseobacterium taihuense</name>
    <dbReference type="NCBI Taxonomy" id="1141221"/>
    <lineage>
        <taxon>Bacteria</taxon>
        <taxon>Pseudomonadati</taxon>
        <taxon>Bacteroidota</taxon>
        <taxon>Flavobacteriia</taxon>
        <taxon>Flavobacteriales</taxon>
        <taxon>Weeksellaceae</taxon>
        <taxon>Chryseobacterium group</taxon>
        <taxon>Chryseobacterium</taxon>
    </lineage>
</organism>
<evidence type="ECO:0000256" key="10">
    <source>
        <dbReference type="SAM" id="Phobius"/>
    </source>
</evidence>
<feature type="transmembrane region" description="Helical" evidence="10">
    <location>
        <begin position="226"/>
        <end position="244"/>
    </location>
</feature>
<evidence type="ECO:0000256" key="8">
    <source>
        <dbReference type="ARBA" id="ARBA00023157"/>
    </source>
</evidence>
<evidence type="ECO:0000256" key="7">
    <source>
        <dbReference type="ARBA" id="ARBA00023136"/>
    </source>
</evidence>
<dbReference type="EMBL" id="LR215974">
    <property type="protein sequence ID" value="VFB04085.1"/>
    <property type="molecule type" value="Genomic_DNA"/>
</dbReference>
<dbReference type="Gene3D" id="3.40.30.10">
    <property type="entry name" value="Glutaredoxin"/>
    <property type="match status" value="1"/>
</dbReference>
<feature type="transmembrane region" description="Helical" evidence="10">
    <location>
        <begin position="256"/>
        <end position="275"/>
    </location>
</feature>
<keyword evidence="8" id="KW-1015">Disulfide bond</keyword>
<feature type="transmembrane region" description="Helical" evidence="10">
    <location>
        <begin position="199"/>
        <end position="220"/>
    </location>
</feature>
<gene>
    <name evidence="13" type="ORF">NCTC12078_02108</name>
</gene>
<dbReference type="Pfam" id="PF07884">
    <property type="entry name" value="VKOR"/>
    <property type="match status" value="1"/>
</dbReference>
<dbReference type="Gene3D" id="1.20.1440.130">
    <property type="entry name" value="VKOR domain"/>
    <property type="match status" value="1"/>
</dbReference>
<feature type="domain" description="Thioredoxin-like fold" evidence="12">
    <location>
        <begin position="343"/>
        <end position="491"/>
    </location>
</feature>
<reference evidence="13 14" key="1">
    <citation type="submission" date="2019-02" db="EMBL/GenBank/DDBJ databases">
        <authorList>
            <consortium name="Pathogen Informatics"/>
        </authorList>
    </citation>
    <scope>NUCLEOTIDE SEQUENCE [LARGE SCALE GENOMIC DNA]</scope>
    <source>
        <strain evidence="13 14">3012STDY6944375</strain>
    </source>
</reference>
<feature type="domain" description="Vitamin K epoxide reductase" evidence="11">
    <location>
        <begin position="146"/>
        <end position="271"/>
    </location>
</feature>
<feature type="transmembrane region" description="Helical" evidence="10">
    <location>
        <begin position="122"/>
        <end position="138"/>
    </location>
</feature>
<dbReference type="RefSeq" id="WP_130914463.1">
    <property type="nucleotide sequence ID" value="NZ_LR215974.1"/>
</dbReference>
<evidence type="ECO:0000313" key="13">
    <source>
        <dbReference type="EMBL" id="VFB04085.1"/>
    </source>
</evidence>
<evidence type="ECO:0000313" key="14">
    <source>
        <dbReference type="Proteomes" id="UP000290013"/>
    </source>
</evidence>
<evidence type="ECO:0000256" key="6">
    <source>
        <dbReference type="ARBA" id="ARBA00023002"/>
    </source>
</evidence>
<comment type="similarity">
    <text evidence="2">Belongs to the VKOR family.</text>
</comment>
<evidence type="ECO:0000256" key="2">
    <source>
        <dbReference type="ARBA" id="ARBA00006214"/>
    </source>
</evidence>
<dbReference type="GO" id="GO:0048038">
    <property type="term" value="F:quinone binding"/>
    <property type="evidence" value="ECO:0007669"/>
    <property type="project" value="UniProtKB-KW"/>
</dbReference>
<dbReference type="GO" id="GO:0016020">
    <property type="term" value="C:membrane"/>
    <property type="evidence" value="ECO:0007669"/>
    <property type="project" value="UniProtKB-SubCell"/>
</dbReference>
<dbReference type="InterPro" id="IPR038354">
    <property type="entry name" value="VKOR_sf"/>
</dbReference>
<dbReference type="Pfam" id="PF13462">
    <property type="entry name" value="Thioredoxin_4"/>
    <property type="match status" value="1"/>
</dbReference>
<evidence type="ECO:0000256" key="5">
    <source>
        <dbReference type="ARBA" id="ARBA00022989"/>
    </source>
</evidence>
<sequence>MNFDKLIDYFKLDKQEFYFQFNSHPNYPSALAFSDTLNFLGLKNDAYELDKEYWDELPEEYMALVDNSFSLVKKKGNDFTIYSDKVKMLNKEELYKNSGDFVLLFEKTENVKTTSFFNFKPFIYLVFGVMILYSLLQFSWYESVFNILSLAGVYISFELFNQKFGQKSIVVSNICGSTSESSSQNACSKIFSSDKTNVLGLKLSDFSLVYFLGITLIGLIFPEAQFVLRITAMISVLVILYSFYVQFFIEKSLCRVCLVIIFILLVQIVISSVYFSSAAALSVAFIGIILFISLFFTVAFINNLITQKEELKKSNSKNLRFKRNYDLFKKELLNKEKIEFSDKDTFFLGNRNAKIHISVVSNPYCGFCKGAHKILEDLLVKYPEEISAQLRFNYSGDKVQEKYTNLLSDFLNIYKNKLQSEFLKVVDSWFENKNENEINKKSESSNTEDLKSIIEMTAENASAGLNFTPIFLINGYQFPEIYDREDIYYFINELLEDEDIILS</sequence>
<dbReference type="GO" id="GO:0016491">
    <property type="term" value="F:oxidoreductase activity"/>
    <property type="evidence" value="ECO:0007669"/>
    <property type="project" value="UniProtKB-KW"/>
</dbReference>
<keyword evidence="7 10" id="KW-0472">Membrane</keyword>
<keyword evidence="6" id="KW-0560">Oxidoreductase</keyword>
<evidence type="ECO:0000256" key="1">
    <source>
        <dbReference type="ARBA" id="ARBA00004141"/>
    </source>
</evidence>
<dbReference type="CDD" id="cd02972">
    <property type="entry name" value="DsbA_family"/>
    <property type="match status" value="1"/>
</dbReference>
<evidence type="ECO:0000256" key="4">
    <source>
        <dbReference type="ARBA" id="ARBA00022719"/>
    </source>
</evidence>
<dbReference type="AlphaFoldDB" id="A0A4U8WGF0"/>
<evidence type="ECO:0000259" key="12">
    <source>
        <dbReference type="Pfam" id="PF13462"/>
    </source>
</evidence>
<dbReference type="KEGG" id="ctai:NCTC12078_02108"/>